<reference evidence="1" key="1">
    <citation type="submission" date="2021-02" db="EMBL/GenBank/DDBJ databases">
        <title>Metagenome analyses of Stigonema ocellatum DSM 106950, Chlorogloea purpurea SAG 13.99 and Gomphosphaeria aponina DSM 107014.</title>
        <authorList>
            <person name="Marter P."/>
            <person name="Huang S."/>
        </authorList>
    </citation>
    <scope>NUCLEOTIDE SEQUENCE</scope>
    <source>
        <strain evidence="1">JP213</strain>
    </source>
</reference>
<name>A0A941JSF3_9CHRO</name>
<dbReference type="InterPro" id="IPR019283">
    <property type="entry name" value="DUF2330"/>
</dbReference>
<organism evidence="1 2">
    <name type="scientific">Gomphosphaeria aponina SAG 52.96 = DSM 107014</name>
    <dbReference type="NCBI Taxonomy" id="1521640"/>
    <lineage>
        <taxon>Bacteria</taxon>
        <taxon>Bacillati</taxon>
        <taxon>Cyanobacteriota</taxon>
        <taxon>Cyanophyceae</taxon>
        <taxon>Oscillatoriophycideae</taxon>
        <taxon>Chroococcales</taxon>
        <taxon>Gomphosphaeriaceae</taxon>
        <taxon>Gomphosphaeria</taxon>
    </lineage>
</organism>
<accession>A0A941JSF3</accession>
<dbReference type="PIRSF" id="PIRSF026449">
    <property type="entry name" value="UCP026449"/>
    <property type="match status" value="1"/>
</dbReference>
<dbReference type="AlphaFoldDB" id="A0A941JSF3"/>
<proteinExistence type="predicted"/>
<evidence type="ECO:0000313" key="2">
    <source>
        <dbReference type="Proteomes" id="UP000767446"/>
    </source>
</evidence>
<dbReference type="InterPro" id="IPR016838">
    <property type="entry name" value="UCP026449"/>
</dbReference>
<sequence length="436" mass="49468">MRLVRGLITLIIGVLAVVFLAQPALAFCGFYVAKADTNLYNQASQVIIARDGNRTVLTMANDYQGEVKDFALVVPVPVILQEEQVNVGDPEILARLDGFSAPRLVEYFDENPCDVFLGRQEDALAPAPQASSAESSIREKNSLGVTIENSFSVGEYDILILSAKESDGLETWLNQNGYKIPPGAREILQPYIKENLKFFVAKVNLAEFDAAGFQSLRPLMMAYESPKFMLPIRLGMVNAQGEQDLIVYLLSPQGHIELTNYRTVQIPSDVEIPGFVQQEFNDFYQAMFTKYHQQEGGRVAFVEYAWDMGSCDPCSAEPLTPDELRKAGVFWVNPNMGSSVFITRLHVRYTRDRFPADLHFQETPNQQFFQGRYVIRHPFRGEMKCDAARDYQLSVKERQEREAQTLAQLTGWDVGTIRSKMDFIESTPTPWWRKLW</sequence>
<dbReference type="EMBL" id="JADQBC010000010">
    <property type="protein sequence ID" value="MBR8826752.1"/>
    <property type="molecule type" value="Genomic_DNA"/>
</dbReference>
<gene>
    <name evidence="1" type="ORF">DSM107014_02420</name>
</gene>
<dbReference type="Proteomes" id="UP000767446">
    <property type="component" value="Unassembled WGS sequence"/>
</dbReference>
<comment type="caution">
    <text evidence="1">The sequence shown here is derived from an EMBL/GenBank/DDBJ whole genome shotgun (WGS) entry which is preliminary data.</text>
</comment>
<evidence type="ECO:0000313" key="1">
    <source>
        <dbReference type="EMBL" id="MBR8826752.1"/>
    </source>
</evidence>
<dbReference type="Pfam" id="PF10092">
    <property type="entry name" value="DUF2330"/>
    <property type="match status" value="1"/>
</dbReference>
<protein>
    <submittedName>
        <fullName evidence="1">DUF2330 domain-containing protein</fullName>
    </submittedName>
</protein>